<dbReference type="Gene3D" id="3.40.50.300">
    <property type="entry name" value="P-loop containing nucleotide triphosphate hydrolases"/>
    <property type="match status" value="1"/>
</dbReference>
<dbReference type="SUPFAM" id="SSF52540">
    <property type="entry name" value="P-loop containing nucleoside triphosphate hydrolases"/>
    <property type="match status" value="1"/>
</dbReference>
<keyword evidence="7" id="KW-1185">Reference proteome</keyword>
<evidence type="ECO:0000256" key="2">
    <source>
        <dbReference type="ARBA" id="ARBA00022741"/>
    </source>
</evidence>
<evidence type="ECO:0000313" key="7">
    <source>
        <dbReference type="Proteomes" id="UP001596410"/>
    </source>
</evidence>
<evidence type="ECO:0000259" key="5">
    <source>
        <dbReference type="PROSITE" id="PS50893"/>
    </source>
</evidence>
<dbReference type="PROSITE" id="PS50893">
    <property type="entry name" value="ABC_TRANSPORTER_2"/>
    <property type="match status" value="1"/>
</dbReference>
<proteinExistence type="predicted"/>
<feature type="domain" description="ABC transporter" evidence="5">
    <location>
        <begin position="4"/>
        <end position="232"/>
    </location>
</feature>
<dbReference type="GO" id="GO:0005524">
    <property type="term" value="F:ATP binding"/>
    <property type="evidence" value="ECO:0007669"/>
    <property type="project" value="UniProtKB-KW"/>
</dbReference>
<name>A0ABW2EH66_9BACI</name>
<evidence type="ECO:0000256" key="4">
    <source>
        <dbReference type="ARBA" id="ARBA00022967"/>
    </source>
</evidence>
<dbReference type="SMART" id="SM00382">
    <property type="entry name" value="AAA"/>
    <property type="match status" value="1"/>
</dbReference>
<evidence type="ECO:0000256" key="1">
    <source>
        <dbReference type="ARBA" id="ARBA00022448"/>
    </source>
</evidence>
<dbReference type="Proteomes" id="UP001596410">
    <property type="component" value="Unassembled WGS sequence"/>
</dbReference>
<dbReference type="InterPro" id="IPR017871">
    <property type="entry name" value="ABC_transporter-like_CS"/>
</dbReference>
<dbReference type="PANTHER" id="PTHR42788">
    <property type="entry name" value="TAURINE IMPORT ATP-BINDING PROTEIN-RELATED"/>
    <property type="match status" value="1"/>
</dbReference>
<dbReference type="Pfam" id="PF00005">
    <property type="entry name" value="ABC_tran"/>
    <property type="match status" value="1"/>
</dbReference>
<evidence type="ECO:0000313" key="6">
    <source>
        <dbReference type="EMBL" id="MFC7060309.1"/>
    </source>
</evidence>
<dbReference type="CDD" id="cd03293">
    <property type="entry name" value="ABC_NrtD_SsuB_transporters"/>
    <property type="match status" value="1"/>
</dbReference>
<dbReference type="InterPro" id="IPR003593">
    <property type="entry name" value="AAA+_ATPase"/>
</dbReference>
<dbReference type="PROSITE" id="PS00211">
    <property type="entry name" value="ABC_TRANSPORTER_1"/>
    <property type="match status" value="1"/>
</dbReference>
<dbReference type="InterPro" id="IPR003439">
    <property type="entry name" value="ABC_transporter-like_ATP-bd"/>
</dbReference>
<keyword evidence="2" id="KW-0547">Nucleotide-binding</keyword>
<dbReference type="InterPro" id="IPR050166">
    <property type="entry name" value="ABC_transporter_ATP-bind"/>
</dbReference>
<accession>A0ABW2EH66</accession>
<dbReference type="InterPro" id="IPR027417">
    <property type="entry name" value="P-loop_NTPase"/>
</dbReference>
<gene>
    <name evidence="6" type="ORF">ACFQIC_00295</name>
</gene>
<dbReference type="RefSeq" id="WP_204706145.1">
    <property type="nucleotide sequence ID" value="NZ_JBHSZV010000004.1"/>
</dbReference>
<dbReference type="EMBL" id="JBHSZV010000004">
    <property type="protein sequence ID" value="MFC7060309.1"/>
    <property type="molecule type" value="Genomic_DNA"/>
</dbReference>
<reference evidence="7" key="1">
    <citation type="journal article" date="2019" name="Int. J. Syst. Evol. Microbiol.">
        <title>The Global Catalogue of Microorganisms (GCM) 10K type strain sequencing project: providing services to taxonomists for standard genome sequencing and annotation.</title>
        <authorList>
            <consortium name="The Broad Institute Genomics Platform"/>
            <consortium name="The Broad Institute Genome Sequencing Center for Infectious Disease"/>
            <person name="Wu L."/>
            <person name="Ma J."/>
        </authorList>
    </citation>
    <scope>NUCLEOTIDE SEQUENCE [LARGE SCALE GENOMIC DNA]</scope>
    <source>
        <strain evidence="7">CGMCC 4.1621</strain>
    </source>
</reference>
<keyword evidence="3 6" id="KW-0067">ATP-binding</keyword>
<keyword evidence="4" id="KW-1278">Translocase</keyword>
<dbReference type="PANTHER" id="PTHR42788:SF13">
    <property type="entry name" value="ALIPHATIC SULFONATES IMPORT ATP-BINDING PROTEIN SSUB"/>
    <property type="match status" value="1"/>
</dbReference>
<organism evidence="6 7">
    <name type="scientific">Halobacillus seohaensis</name>
    <dbReference type="NCBI Taxonomy" id="447421"/>
    <lineage>
        <taxon>Bacteria</taxon>
        <taxon>Bacillati</taxon>
        <taxon>Bacillota</taxon>
        <taxon>Bacilli</taxon>
        <taxon>Bacillales</taxon>
        <taxon>Bacillaceae</taxon>
        <taxon>Halobacillus</taxon>
    </lineage>
</organism>
<keyword evidence="1" id="KW-0813">Transport</keyword>
<sequence length="247" mass="27828">MSYLTVDHVSYSYEGIENVVQDVEWKIPKGEFHCLVGKSGCGKSTLLKMVAGLLKPNRGEVYLADQKVVEPSAETGYVFQSPTLLEWKSVLENVLLPISLKKKTSKQDYDDALSLLNIIGLKRYADTYPSNLSGGQQSRVAIARALIRKPTMLFLDEPFAALDAITREGLQEDLLKICKTYQTTVLFITHDIAEAIYLSDRVAVMEKGKIIYNLKVDLKKPRTVEMRYKPYFNEMGLKLRKALKGGL</sequence>
<comment type="caution">
    <text evidence="6">The sequence shown here is derived from an EMBL/GenBank/DDBJ whole genome shotgun (WGS) entry which is preliminary data.</text>
</comment>
<evidence type="ECO:0000256" key="3">
    <source>
        <dbReference type="ARBA" id="ARBA00022840"/>
    </source>
</evidence>
<protein>
    <submittedName>
        <fullName evidence="6">ABC transporter ATP-binding protein</fullName>
    </submittedName>
</protein>